<evidence type="ECO:0000256" key="1">
    <source>
        <dbReference type="SAM" id="MobiDB-lite"/>
    </source>
</evidence>
<dbReference type="EMBL" id="WNXQ01000009">
    <property type="protein sequence ID" value="MWB79228.1"/>
    <property type="molecule type" value="Genomic_DNA"/>
</dbReference>
<sequence>MTQDPKDNTPADSAAQPRQVEENWRKYDFAADCLIPCKAKEQTETPPSAIAAE</sequence>
<evidence type="ECO:0000313" key="2">
    <source>
        <dbReference type="EMBL" id="MWB79228.1"/>
    </source>
</evidence>
<gene>
    <name evidence="2" type="ORF">GLS40_14405</name>
</gene>
<name>A0A844WDH3_9RHOB</name>
<accession>A0A844WDH3</accession>
<dbReference type="RefSeq" id="WP_160383443.1">
    <property type="nucleotide sequence ID" value="NZ_WNXQ01000009.1"/>
</dbReference>
<keyword evidence="3" id="KW-1185">Reference proteome</keyword>
<comment type="caution">
    <text evidence="2">The sequence shown here is derived from an EMBL/GenBank/DDBJ whole genome shotgun (WGS) entry which is preliminary data.</text>
</comment>
<reference evidence="2 3" key="1">
    <citation type="submission" date="2019-11" db="EMBL/GenBank/DDBJ databases">
        <title>Pseudooceanicola pacifica sp. nov., isolated from deep-sea sediment of the Pacific Ocean.</title>
        <authorList>
            <person name="Lyu L."/>
        </authorList>
    </citation>
    <scope>NUCLEOTIDE SEQUENCE [LARGE SCALE GENOMIC DNA]</scope>
    <source>
        <strain evidence="2 3">216_PA32_1</strain>
    </source>
</reference>
<dbReference type="AlphaFoldDB" id="A0A844WDH3"/>
<feature type="region of interest" description="Disordered" evidence="1">
    <location>
        <begin position="1"/>
        <end position="23"/>
    </location>
</feature>
<protein>
    <submittedName>
        <fullName evidence="2">Uncharacterized protein</fullName>
    </submittedName>
</protein>
<dbReference type="Proteomes" id="UP000443843">
    <property type="component" value="Unassembled WGS sequence"/>
</dbReference>
<organism evidence="2 3">
    <name type="scientific">Pseudooceanicola pacificus</name>
    <dbReference type="NCBI Taxonomy" id="2676438"/>
    <lineage>
        <taxon>Bacteria</taxon>
        <taxon>Pseudomonadati</taxon>
        <taxon>Pseudomonadota</taxon>
        <taxon>Alphaproteobacteria</taxon>
        <taxon>Rhodobacterales</taxon>
        <taxon>Paracoccaceae</taxon>
        <taxon>Pseudooceanicola</taxon>
    </lineage>
</organism>
<evidence type="ECO:0000313" key="3">
    <source>
        <dbReference type="Proteomes" id="UP000443843"/>
    </source>
</evidence>
<proteinExistence type="predicted"/>